<dbReference type="OrthoDB" id="770452at2"/>
<organism evidence="2 3">
    <name type="scientific">Sphingobacterium corticibacter</name>
    <dbReference type="NCBI Taxonomy" id="2171749"/>
    <lineage>
        <taxon>Bacteria</taxon>
        <taxon>Pseudomonadati</taxon>
        <taxon>Bacteroidota</taxon>
        <taxon>Sphingobacteriia</taxon>
        <taxon>Sphingobacteriales</taxon>
        <taxon>Sphingobacteriaceae</taxon>
        <taxon>Sphingobacterium</taxon>
    </lineage>
</organism>
<dbReference type="RefSeq" id="WP_116776771.1">
    <property type="nucleotide sequence ID" value="NZ_QDKG01000006.1"/>
</dbReference>
<protein>
    <recommendedName>
        <fullName evidence="1">DUF6965 domain-containing protein</fullName>
    </recommendedName>
</protein>
<accession>A0A2T8HG37</accession>
<feature type="domain" description="DUF6965" evidence="1">
    <location>
        <begin position="4"/>
        <end position="66"/>
    </location>
</feature>
<dbReference type="Proteomes" id="UP000245627">
    <property type="component" value="Unassembled WGS sequence"/>
</dbReference>
<evidence type="ECO:0000313" key="2">
    <source>
        <dbReference type="EMBL" id="PVH24373.1"/>
    </source>
</evidence>
<dbReference type="InterPro" id="IPR054238">
    <property type="entry name" value="DUF6965"/>
</dbReference>
<dbReference type="Pfam" id="PF22292">
    <property type="entry name" value="DUF6965"/>
    <property type="match status" value="1"/>
</dbReference>
<sequence>MDLTPEELQELLIGKDYPNEIRLNPAAVVTNAHQFLTIQFLMVAKHKGDLQRCAAWQRLREFYAATTENN</sequence>
<reference evidence="2 3" key="1">
    <citation type="submission" date="2018-04" db="EMBL/GenBank/DDBJ databases">
        <title>Sphingobacterium cortibacter sp. nov.</title>
        <authorList>
            <person name="Li Y."/>
        </authorList>
    </citation>
    <scope>NUCLEOTIDE SEQUENCE [LARGE SCALE GENOMIC DNA]</scope>
    <source>
        <strain evidence="2 3">2c-3</strain>
    </source>
</reference>
<proteinExistence type="predicted"/>
<dbReference type="EMBL" id="QDKG01000006">
    <property type="protein sequence ID" value="PVH24373.1"/>
    <property type="molecule type" value="Genomic_DNA"/>
</dbReference>
<gene>
    <name evidence="2" type="ORF">DC487_14930</name>
</gene>
<name>A0A2T8HG37_9SPHI</name>
<evidence type="ECO:0000313" key="3">
    <source>
        <dbReference type="Proteomes" id="UP000245627"/>
    </source>
</evidence>
<keyword evidence="3" id="KW-1185">Reference proteome</keyword>
<dbReference type="AlphaFoldDB" id="A0A2T8HG37"/>
<comment type="caution">
    <text evidence="2">The sequence shown here is derived from an EMBL/GenBank/DDBJ whole genome shotgun (WGS) entry which is preliminary data.</text>
</comment>
<evidence type="ECO:0000259" key="1">
    <source>
        <dbReference type="Pfam" id="PF22292"/>
    </source>
</evidence>